<dbReference type="PROSITE" id="PS50294">
    <property type="entry name" value="WD_REPEATS_REGION"/>
    <property type="match status" value="1"/>
</dbReference>
<dbReference type="AlphaFoldDB" id="A0AA91T245"/>
<dbReference type="KEGG" id="clus:A9F13_07g00638"/>
<keyword evidence="1 3" id="KW-0853">WD repeat</keyword>
<dbReference type="EMBL" id="LYUB02000007">
    <property type="protein sequence ID" value="OVF08615.1"/>
    <property type="molecule type" value="Genomic_DNA"/>
</dbReference>
<proteinExistence type="predicted"/>
<dbReference type="PROSITE" id="PS50082">
    <property type="entry name" value="WD_REPEATS_2"/>
    <property type="match status" value="1"/>
</dbReference>
<feature type="repeat" description="WD" evidence="3">
    <location>
        <begin position="281"/>
        <end position="322"/>
    </location>
</feature>
<protein>
    <submittedName>
        <fullName evidence="4">SKI complex subunit WD repeat protein</fullName>
    </submittedName>
</protein>
<dbReference type="InterPro" id="IPR036322">
    <property type="entry name" value="WD40_repeat_dom_sf"/>
</dbReference>
<dbReference type="GO" id="GO:0032991">
    <property type="term" value="C:protein-containing complex"/>
    <property type="evidence" value="ECO:0007669"/>
    <property type="project" value="UniProtKB-ARBA"/>
</dbReference>
<accession>A0AA91T245</accession>
<dbReference type="InterPro" id="IPR015943">
    <property type="entry name" value="WD40/YVTN_repeat-like_dom_sf"/>
</dbReference>
<dbReference type="InterPro" id="IPR051510">
    <property type="entry name" value="SKI8"/>
</dbReference>
<evidence type="ECO:0000256" key="1">
    <source>
        <dbReference type="ARBA" id="ARBA00022574"/>
    </source>
</evidence>
<dbReference type="PROSITE" id="PS00678">
    <property type="entry name" value="WD_REPEATS_1"/>
    <property type="match status" value="1"/>
</dbReference>
<dbReference type="GO" id="GO:0005634">
    <property type="term" value="C:nucleus"/>
    <property type="evidence" value="ECO:0007669"/>
    <property type="project" value="TreeGrafter"/>
</dbReference>
<dbReference type="PANTHER" id="PTHR44090">
    <property type="entry name" value="WD REPEAT-CONTAINING PROTEIN 61"/>
    <property type="match status" value="1"/>
</dbReference>
<evidence type="ECO:0000256" key="2">
    <source>
        <dbReference type="ARBA" id="ARBA00022737"/>
    </source>
</evidence>
<evidence type="ECO:0000256" key="3">
    <source>
        <dbReference type="PROSITE-ProRule" id="PRU00221"/>
    </source>
</evidence>
<evidence type="ECO:0000313" key="4">
    <source>
        <dbReference type="EMBL" id="OVF08615.1"/>
    </source>
</evidence>
<name>A0AA91T245_CLALS</name>
<dbReference type="InterPro" id="IPR001680">
    <property type="entry name" value="WD40_rpt"/>
</dbReference>
<dbReference type="Gene3D" id="2.130.10.10">
    <property type="entry name" value="YVTN repeat-like/Quinoprotein amine dehydrogenase"/>
    <property type="match status" value="1"/>
</dbReference>
<reference evidence="4 5" key="1">
    <citation type="submission" date="2017-04" db="EMBL/GenBank/DDBJ databases">
        <title>Draft genome of the yeast Clavispora lusitaniae type strain CBS 6936.</title>
        <authorList>
            <person name="Durrens P."/>
            <person name="Klopp C."/>
            <person name="Biteau N."/>
            <person name="Fitton-Ouhabi V."/>
            <person name="Dementhon K."/>
            <person name="Accoceberry I."/>
            <person name="Sherman D.J."/>
            <person name="Noel T."/>
        </authorList>
    </citation>
    <scope>NUCLEOTIDE SEQUENCE [LARGE SCALE GENOMIC DNA]</scope>
    <source>
        <strain evidence="4 5">CBS 6936</strain>
    </source>
</reference>
<dbReference type="Proteomes" id="UP000195602">
    <property type="component" value="Unassembled WGS sequence"/>
</dbReference>
<sequence length="382" mass="40612">MGKQYISTVSAALAHKSDISAVEVTNKYTISVSCDGDVAFWDNKKDDVHTPSEHVVYKNIDKIGIHHVAVYETVPAGSTTRVTVLAFACFDGAVRIFYYTNDDLDTFTQLDLSDFTSLCWCPAFYKDPTSAQDFFVVTKADGSVAVHPLNVQESDGAVTVEIRPLAGSLHASNTATSFPNTLAVSSCDGLCAVGYISGDVVVYNLTSQKALFTFHSTDLQHKGKGSTAIPRALAFSPGGTLLAVSRDNQSAGSITLYDVKYGENVGSLTGPSHSSKATVGGFAHGGWVTGLSFNGDGSLLASCGFDRCVRVWNIESREREATVQLSVSDLDFEPEDSDDSVCSGVAFIKKGVRGGAGGDANEGLCVVSFDRGIRWYREAGGI</sequence>
<gene>
    <name evidence="4" type="ORF">A9F13_07g00638</name>
</gene>
<dbReference type="PANTHER" id="PTHR44090:SF1">
    <property type="entry name" value="SUPERKILLER COMPLEX PROTEIN 8"/>
    <property type="match status" value="1"/>
</dbReference>
<organism evidence="4 5">
    <name type="scientific">Clavispora lusitaniae</name>
    <name type="common">Candida lusitaniae</name>
    <dbReference type="NCBI Taxonomy" id="36911"/>
    <lineage>
        <taxon>Eukaryota</taxon>
        <taxon>Fungi</taxon>
        <taxon>Dikarya</taxon>
        <taxon>Ascomycota</taxon>
        <taxon>Saccharomycotina</taxon>
        <taxon>Pichiomycetes</taxon>
        <taxon>Metschnikowiaceae</taxon>
        <taxon>Clavispora</taxon>
    </lineage>
</organism>
<comment type="caution">
    <text evidence="4">The sequence shown here is derived from an EMBL/GenBank/DDBJ whole genome shotgun (WGS) entry which is preliminary data.</text>
</comment>
<dbReference type="InterPro" id="IPR019775">
    <property type="entry name" value="WD40_repeat_CS"/>
</dbReference>
<dbReference type="SMART" id="SM00320">
    <property type="entry name" value="WD40"/>
    <property type="match status" value="4"/>
</dbReference>
<keyword evidence="2" id="KW-0677">Repeat</keyword>
<evidence type="ECO:0000313" key="5">
    <source>
        <dbReference type="Proteomes" id="UP000195602"/>
    </source>
</evidence>
<dbReference type="Pfam" id="PF00400">
    <property type="entry name" value="WD40"/>
    <property type="match status" value="1"/>
</dbReference>
<dbReference type="SUPFAM" id="SSF50978">
    <property type="entry name" value="WD40 repeat-like"/>
    <property type="match status" value="1"/>
</dbReference>